<keyword evidence="3 7" id="KW-0812">Transmembrane</keyword>
<evidence type="ECO:0000256" key="6">
    <source>
        <dbReference type="SAM" id="MobiDB-lite"/>
    </source>
</evidence>
<evidence type="ECO:0000256" key="7">
    <source>
        <dbReference type="SAM" id="Phobius"/>
    </source>
</evidence>
<feature type="transmembrane region" description="Helical" evidence="7">
    <location>
        <begin position="332"/>
        <end position="350"/>
    </location>
</feature>
<feature type="transmembrane region" description="Helical" evidence="7">
    <location>
        <begin position="238"/>
        <end position="266"/>
    </location>
</feature>
<dbReference type="InterPro" id="IPR002293">
    <property type="entry name" value="AA/rel_permease1"/>
</dbReference>
<dbReference type="InterPro" id="IPR050367">
    <property type="entry name" value="APC_superfamily"/>
</dbReference>
<evidence type="ECO:0000256" key="2">
    <source>
        <dbReference type="ARBA" id="ARBA00022475"/>
    </source>
</evidence>
<gene>
    <name evidence="8" type="primary">eat</name>
    <name evidence="8" type="ORF">QWZ16_21940</name>
</gene>
<keyword evidence="2" id="KW-1003">Cell membrane</keyword>
<evidence type="ECO:0000256" key="1">
    <source>
        <dbReference type="ARBA" id="ARBA00004651"/>
    </source>
</evidence>
<organism evidence="8 9">
    <name type="scientific">Vibrio ostreicida</name>
    <dbReference type="NCBI Taxonomy" id="526588"/>
    <lineage>
        <taxon>Bacteria</taxon>
        <taxon>Pseudomonadati</taxon>
        <taxon>Pseudomonadota</taxon>
        <taxon>Gammaproteobacteria</taxon>
        <taxon>Vibrionales</taxon>
        <taxon>Vibrionaceae</taxon>
        <taxon>Vibrio</taxon>
    </lineage>
</organism>
<accession>A0ABT8C217</accession>
<feature type="transmembrane region" description="Helical" evidence="7">
    <location>
        <begin position="194"/>
        <end position="217"/>
    </location>
</feature>
<reference evidence="9" key="1">
    <citation type="journal article" date="2019" name="Int. J. Syst. Evol. Microbiol.">
        <title>The Global Catalogue of Microorganisms (GCM) 10K type strain sequencing project: providing services to taxonomists for standard genome sequencing and annotation.</title>
        <authorList>
            <consortium name="The Broad Institute Genomics Platform"/>
            <consortium name="The Broad Institute Genome Sequencing Center for Infectious Disease"/>
            <person name="Wu L."/>
            <person name="Ma J."/>
        </authorList>
    </citation>
    <scope>NUCLEOTIDE SEQUENCE [LARGE SCALE GENOMIC DNA]</scope>
    <source>
        <strain evidence="9">CECT 7398</strain>
    </source>
</reference>
<evidence type="ECO:0000256" key="4">
    <source>
        <dbReference type="ARBA" id="ARBA00022989"/>
    </source>
</evidence>
<feature type="transmembrane region" description="Helical" evidence="7">
    <location>
        <begin position="154"/>
        <end position="174"/>
    </location>
</feature>
<keyword evidence="9" id="KW-1185">Reference proteome</keyword>
<feature type="transmembrane region" description="Helical" evidence="7">
    <location>
        <begin position="20"/>
        <end position="42"/>
    </location>
</feature>
<dbReference type="RefSeq" id="WP_170882539.1">
    <property type="nucleotide sequence ID" value="NZ_JABEYA020000003.1"/>
</dbReference>
<feature type="transmembrane region" description="Helical" evidence="7">
    <location>
        <begin position="96"/>
        <end position="118"/>
    </location>
</feature>
<sequence length="483" mass="50898">MSQHQQYLAKRQLKRGSAGWVLLAGLGVSYVISGDFAGWNFGLAQAGWGGFCLAAIAMAVMYLCLVLSLAEMSAALPTAGGGYSFARLAMGPTGGFLTGLSVLIEYVLAPAAIVIFIGSAVNELLGVDGPWVYALFYAAFIAIHLTGVGEALKLMMVISGLAVVAILITAGVLITHFDWNRLFDIAPATEHASVWLPFGWHGVWAALPFAMWLFLAVEGVPLAAEEAKQPEKDVPRGIIGAMLFLLFTATLVTVLLAGAAGSQVIAQSAVPLVDALKLTGNPTVATLVNLLGLAGLIASFFSIIYGYSRLVFALSRAGYLPKNLSLTNDKKIPARALIVPGALGFMVSLSGEGDRILAMAVVGATVSYALMSLSHILLRLKQPQLPRPYKTPGGILTSGVSLLLALVAMTGVYAFDPMAFYMTLGLYLMGIAYYGLYSRHKLVASNAAEELAMLSETDLGLSGNDQALSDPNKPLEPKPLNPS</sequence>
<dbReference type="EMBL" id="JAUFQC010000027">
    <property type="protein sequence ID" value="MDN3612260.1"/>
    <property type="molecule type" value="Genomic_DNA"/>
</dbReference>
<feature type="transmembrane region" description="Helical" evidence="7">
    <location>
        <begin position="356"/>
        <end position="380"/>
    </location>
</feature>
<dbReference type="PIRSF" id="PIRSF006060">
    <property type="entry name" value="AA_transporter"/>
    <property type="match status" value="1"/>
</dbReference>
<feature type="transmembrane region" description="Helical" evidence="7">
    <location>
        <begin position="419"/>
        <end position="437"/>
    </location>
</feature>
<feature type="transmembrane region" description="Helical" evidence="7">
    <location>
        <begin position="392"/>
        <end position="413"/>
    </location>
</feature>
<feature type="transmembrane region" description="Helical" evidence="7">
    <location>
        <begin position="286"/>
        <end position="312"/>
    </location>
</feature>
<feature type="transmembrane region" description="Helical" evidence="7">
    <location>
        <begin position="130"/>
        <end position="147"/>
    </location>
</feature>
<dbReference type="Pfam" id="PF13520">
    <property type="entry name" value="AA_permease_2"/>
    <property type="match status" value="1"/>
</dbReference>
<comment type="subcellular location">
    <subcellularLocation>
        <location evidence="1">Cell membrane</location>
        <topology evidence="1">Multi-pass membrane protein</topology>
    </subcellularLocation>
</comment>
<keyword evidence="4 7" id="KW-1133">Transmembrane helix</keyword>
<evidence type="ECO:0000313" key="8">
    <source>
        <dbReference type="EMBL" id="MDN3612260.1"/>
    </source>
</evidence>
<dbReference type="Gene3D" id="1.20.1740.10">
    <property type="entry name" value="Amino acid/polyamine transporter I"/>
    <property type="match status" value="1"/>
</dbReference>
<name>A0ABT8C217_9VIBR</name>
<evidence type="ECO:0000256" key="3">
    <source>
        <dbReference type="ARBA" id="ARBA00022692"/>
    </source>
</evidence>
<dbReference type="NCBIfam" id="TIGR00908">
    <property type="entry name" value="2A0305"/>
    <property type="match status" value="1"/>
</dbReference>
<dbReference type="Proteomes" id="UP001238540">
    <property type="component" value="Unassembled WGS sequence"/>
</dbReference>
<evidence type="ECO:0000256" key="5">
    <source>
        <dbReference type="ARBA" id="ARBA00023136"/>
    </source>
</evidence>
<comment type="caution">
    <text evidence="8">The sequence shown here is derived from an EMBL/GenBank/DDBJ whole genome shotgun (WGS) entry which is preliminary data.</text>
</comment>
<protein>
    <submittedName>
        <fullName evidence="8">Ethanolamine permease</fullName>
    </submittedName>
</protein>
<proteinExistence type="predicted"/>
<keyword evidence="5 7" id="KW-0472">Membrane</keyword>
<dbReference type="PANTHER" id="PTHR42770:SF7">
    <property type="entry name" value="MEMBRANE PROTEIN"/>
    <property type="match status" value="1"/>
</dbReference>
<dbReference type="InterPro" id="IPR004757">
    <property type="entry name" value="EtNH_permease"/>
</dbReference>
<feature type="transmembrane region" description="Helical" evidence="7">
    <location>
        <begin position="48"/>
        <end position="70"/>
    </location>
</feature>
<dbReference type="PANTHER" id="PTHR42770">
    <property type="entry name" value="AMINO ACID TRANSPORTER-RELATED"/>
    <property type="match status" value="1"/>
</dbReference>
<feature type="region of interest" description="Disordered" evidence="6">
    <location>
        <begin position="462"/>
        <end position="483"/>
    </location>
</feature>
<evidence type="ECO:0000313" key="9">
    <source>
        <dbReference type="Proteomes" id="UP001238540"/>
    </source>
</evidence>